<name>A0A455SPJ9_9CHLR</name>
<evidence type="ECO:0000313" key="8">
    <source>
        <dbReference type="EMBL" id="BBH88125.1"/>
    </source>
</evidence>
<dbReference type="Gene3D" id="1.20.1250.20">
    <property type="entry name" value="MFS general substrate transporter like domains"/>
    <property type="match status" value="1"/>
</dbReference>
<keyword evidence="4 6" id="KW-1133">Transmembrane helix</keyword>
<dbReference type="InterPro" id="IPR011701">
    <property type="entry name" value="MFS"/>
</dbReference>
<dbReference type="EMBL" id="AP019376">
    <property type="protein sequence ID" value="BBH88125.1"/>
    <property type="molecule type" value="Genomic_DNA"/>
</dbReference>
<feature type="transmembrane region" description="Helical" evidence="6">
    <location>
        <begin position="97"/>
        <end position="122"/>
    </location>
</feature>
<evidence type="ECO:0000256" key="2">
    <source>
        <dbReference type="ARBA" id="ARBA00022475"/>
    </source>
</evidence>
<feature type="transmembrane region" description="Helical" evidence="6">
    <location>
        <begin position="158"/>
        <end position="180"/>
    </location>
</feature>
<sequence length="400" mass="41678">MEKRIIILSLVLCVFGITTGEFVISGILPDIAKDLSVSIPAAGLLVTAYAIGMIVGGPTLTALTTRFPRKPLIVSLLVVAVLGNLASAFAPNYPILFVARVVTALVTSTFFANAIVIAASTAEPGKQASAVSRLAFGMNLSIILGAPIGTFIGNSFGWRAPFIAIAICCALGLLLVFLLVPRDQSAASPTSAVSELRVFRSRDVQLAIAITAISNIGVLTVFTYFAPLFTTITGFSTDAVAILLLVYGVGASVGNFVGGWLSDKALMPSQISLLTILTAVLLLLWLVSTNMVLSAVLIFVVGALAFSVIPGMQTRVLTTATAAPTLAIAVNASAYQLAAALAGWLGGQVMNSGLGLRSMYPVGAAITVLGILVSCYAWYRDRKGAINKEHEALREDVKSV</sequence>
<dbReference type="PRINTS" id="PR01035">
    <property type="entry name" value="TCRTETA"/>
</dbReference>
<dbReference type="GO" id="GO:0022857">
    <property type="term" value="F:transmembrane transporter activity"/>
    <property type="evidence" value="ECO:0007669"/>
    <property type="project" value="InterPro"/>
</dbReference>
<dbReference type="InterPro" id="IPR036259">
    <property type="entry name" value="MFS_trans_sf"/>
</dbReference>
<dbReference type="CDD" id="cd17324">
    <property type="entry name" value="MFS_NepI_like"/>
    <property type="match status" value="1"/>
</dbReference>
<feature type="transmembrane region" description="Helical" evidence="6">
    <location>
        <begin position="206"/>
        <end position="227"/>
    </location>
</feature>
<dbReference type="PANTHER" id="PTHR43124:SF3">
    <property type="entry name" value="CHLORAMPHENICOL EFFLUX PUMP RV0191"/>
    <property type="match status" value="1"/>
</dbReference>
<evidence type="ECO:0000256" key="4">
    <source>
        <dbReference type="ARBA" id="ARBA00022989"/>
    </source>
</evidence>
<dbReference type="InterPro" id="IPR020846">
    <property type="entry name" value="MFS_dom"/>
</dbReference>
<feature type="transmembrane region" description="Helical" evidence="6">
    <location>
        <begin position="265"/>
        <end position="285"/>
    </location>
</feature>
<evidence type="ECO:0000256" key="1">
    <source>
        <dbReference type="ARBA" id="ARBA00004651"/>
    </source>
</evidence>
<dbReference type="AlphaFoldDB" id="A0A455SPJ9"/>
<organism evidence="8">
    <name type="scientific">Thermosporothrix sp. COM3</name>
    <dbReference type="NCBI Taxonomy" id="2490863"/>
    <lineage>
        <taxon>Bacteria</taxon>
        <taxon>Bacillati</taxon>
        <taxon>Chloroflexota</taxon>
        <taxon>Ktedonobacteria</taxon>
        <taxon>Ktedonobacterales</taxon>
        <taxon>Thermosporotrichaceae</taxon>
        <taxon>Thermosporothrix</taxon>
    </lineage>
</organism>
<evidence type="ECO:0000256" key="6">
    <source>
        <dbReference type="SAM" id="Phobius"/>
    </source>
</evidence>
<feature type="transmembrane region" description="Helical" evidence="6">
    <location>
        <begin position="134"/>
        <end position="152"/>
    </location>
</feature>
<proteinExistence type="predicted"/>
<evidence type="ECO:0000259" key="7">
    <source>
        <dbReference type="PROSITE" id="PS50850"/>
    </source>
</evidence>
<dbReference type="Pfam" id="PF07690">
    <property type="entry name" value="MFS_1"/>
    <property type="match status" value="1"/>
</dbReference>
<gene>
    <name evidence="8" type="primary">araJ_2</name>
    <name evidence="8" type="ORF">KTC_28760</name>
</gene>
<comment type="subcellular location">
    <subcellularLocation>
        <location evidence="1">Cell membrane</location>
        <topology evidence="1">Multi-pass membrane protein</topology>
    </subcellularLocation>
</comment>
<feature type="transmembrane region" description="Helical" evidence="6">
    <location>
        <begin position="72"/>
        <end position="91"/>
    </location>
</feature>
<protein>
    <submittedName>
        <fullName evidence="8">MFS transporter</fullName>
    </submittedName>
</protein>
<dbReference type="PANTHER" id="PTHR43124">
    <property type="entry name" value="PURINE EFFLUX PUMP PBUE"/>
    <property type="match status" value="1"/>
</dbReference>
<keyword evidence="3 6" id="KW-0812">Transmembrane</keyword>
<dbReference type="InterPro" id="IPR050189">
    <property type="entry name" value="MFS_Efflux_Transporters"/>
</dbReference>
<dbReference type="InterPro" id="IPR001958">
    <property type="entry name" value="Tet-R_TetA/multi-R_MdtG-like"/>
</dbReference>
<dbReference type="GO" id="GO:0005886">
    <property type="term" value="C:plasma membrane"/>
    <property type="evidence" value="ECO:0007669"/>
    <property type="project" value="UniProtKB-SubCell"/>
</dbReference>
<feature type="transmembrane region" description="Helical" evidence="6">
    <location>
        <begin position="36"/>
        <end position="60"/>
    </location>
</feature>
<dbReference type="SUPFAM" id="SSF103473">
    <property type="entry name" value="MFS general substrate transporter"/>
    <property type="match status" value="1"/>
</dbReference>
<feature type="transmembrane region" description="Helical" evidence="6">
    <location>
        <begin position="316"/>
        <end position="338"/>
    </location>
</feature>
<evidence type="ECO:0000256" key="5">
    <source>
        <dbReference type="ARBA" id="ARBA00023136"/>
    </source>
</evidence>
<keyword evidence="2" id="KW-1003">Cell membrane</keyword>
<feature type="transmembrane region" description="Helical" evidence="6">
    <location>
        <begin position="291"/>
        <end position="309"/>
    </location>
</feature>
<evidence type="ECO:0000256" key="3">
    <source>
        <dbReference type="ARBA" id="ARBA00022692"/>
    </source>
</evidence>
<accession>A0A455SPJ9</accession>
<feature type="domain" description="Major facilitator superfamily (MFS) profile" evidence="7">
    <location>
        <begin position="4"/>
        <end position="382"/>
    </location>
</feature>
<keyword evidence="5 6" id="KW-0472">Membrane</keyword>
<reference evidence="8" key="1">
    <citation type="submission" date="2018-12" db="EMBL/GenBank/DDBJ databases">
        <title>Novel natural products biosynthetic potential of the class Ktedonobacteria.</title>
        <authorList>
            <person name="Zheng Y."/>
            <person name="Saitou A."/>
            <person name="Wang C.M."/>
            <person name="Toyoda A."/>
            <person name="Minakuchi Y."/>
            <person name="Sekiguchi Y."/>
            <person name="Ueda K."/>
            <person name="Takano H."/>
            <person name="Sakai Y."/>
            <person name="Yokota A."/>
            <person name="Yabe S."/>
        </authorList>
    </citation>
    <scope>NUCLEOTIDE SEQUENCE</scope>
    <source>
        <strain evidence="8">COM3</strain>
    </source>
</reference>
<feature type="transmembrane region" description="Helical" evidence="6">
    <location>
        <begin position="239"/>
        <end position="258"/>
    </location>
</feature>
<dbReference type="PROSITE" id="PS50850">
    <property type="entry name" value="MFS"/>
    <property type="match status" value="1"/>
</dbReference>
<feature type="transmembrane region" description="Helical" evidence="6">
    <location>
        <begin position="358"/>
        <end position="379"/>
    </location>
</feature>